<proteinExistence type="predicted"/>
<evidence type="ECO:0000313" key="6">
    <source>
        <dbReference type="Proteomes" id="UP001610063"/>
    </source>
</evidence>
<comment type="caution">
    <text evidence="5">The sequence shown here is derived from an EMBL/GenBank/DDBJ whole genome shotgun (WGS) entry which is preliminary data.</text>
</comment>
<dbReference type="InterPro" id="IPR018253">
    <property type="entry name" value="DnaJ_domain_CS"/>
</dbReference>
<sequence>MVNYYTVLGVTEAASSSEIRAAFKRLALQYHPDKNDGSAEMEERFKEINHAYQVLSNPYQKARYDIQWQFGQPDELYYTPPPPPPSPAYRRAYKEPEVNWRENWVATAYAFGFTLVVATLVMTAIFIKRTYDEKKMEELLTQRRGIFQVAQNKYKLGEIESAISTINTLGVFMDGEDDMEAYKTSLMESFVFEAEHNYNQGVYEEAIYYFELIENYAPRNPLPLQEHLALAYREVNRPYKSLKKLKELLIFNYRKMETYLLMAQIYRDDIHDITEAKRYFEVASDLAIEKYKSIYGNAYPLVLSGASLPEEHYYLYTGLASAYLETGELEKAIKSTKWNISVWPDSVENYLIAAQSFEVLGDDAEACESIKKAREHGYTGTLNSPCL</sequence>
<reference evidence="5 6" key="1">
    <citation type="journal article" date="2013" name="Int. J. Syst. Evol. Microbiol.">
        <title>Marinoscillum luteum sp. nov., isolated from marine sediment.</title>
        <authorList>
            <person name="Cha I.T."/>
            <person name="Park S.J."/>
            <person name="Kim S.J."/>
            <person name="Kim J.G."/>
            <person name="Jung M.Y."/>
            <person name="Shin K.S."/>
            <person name="Kwon K.K."/>
            <person name="Yang S.H."/>
            <person name="Seo Y.S."/>
            <person name="Rhee S.K."/>
        </authorList>
    </citation>
    <scope>NUCLEOTIDE SEQUENCE [LARGE SCALE GENOMIC DNA]</scope>
    <source>
        <strain evidence="5 6">KCTC 23939</strain>
    </source>
</reference>
<feature type="repeat" description="TPR" evidence="2">
    <location>
        <begin position="313"/>
        <end position="346"/>
    </location>
</feature>
<accession>A0ABW7NGP1</accession>
<dbReference type="PANTHER" id="PTHR44360:SF1">
    <property type="entry name" value="DNAJ HOMOLOG SUBFAMILY B MEMBER 9"/>
    <property type="match status" value="1"/>
</dbReference>
<dbReference type="CDD" id="cd06257">
    <property type="entry name" value="DnaJ"/>
    <property type="match status" value="1"/>
</dbReference>
<dbReference type="Gene3D" id="1.25.40.10">
    <property type="entry name" value="Tetratricopeptide repeat domain"/>
    <property type="match status" value="2"/>
</dbReference>
<dbReference type="EMBL" id="JBIPKE010000020">
    <property type="protein sequence ID" value="MFH6986090.1"/>
    <property type="molecule type" value="Genomic_DNA"/>
</dbReference>
<dbReference type="PANTHER" id="PTHR44360">
    <property type="entry name" value="DNAJ HOMOLOG SUBFAMILY B MEMBER 9"/>
    <property type="match status" value="1"/>
</dbReference>
<dbReference type="SMART" id="SM00271">
    <property type="entry name" value="DnaJ"/>
    <property type="match status" value="1"/>
</dbReference>
<dbReference type="InterPro" id="IPR011990">
    <property type="entry name" value="TPR-like_helical_dom_sf"/>
</dbReference>
<gene>
    <name evidence="5" type="ORF">ACHKAR_21735</name>
</gene>
<dbReference type="PRINTS" id="PR00625">
    <property type="entry name" value="JDOMAIN"/>
</dbReference>
<keyword evidence="3" id="KW-0812">Transmembrane</keyword>
<feature type="transmembrane region" description="Helical" evidence="3">
    <location>
        <begin position="104"/>
        <end position="127"/>
    </location>
</feature>
<dbReference type="PROSITE" id="PS50005">
    <property type="entry name" value="TPR"/>
    <property type="match status" value="1"/>
</dbReference>
<dbReference type="RefSeq" id="WP_395419597.1">
    <property type="nucleotide sequence ID" value="NZ_JBIPKE010000020.1"/>
</dbReference>
<keyword evidence="3" id="KW-0472">Membrane</keyword>
<dbReference type="InterPro" id="IPR019734">
    <property type="entry name" value="TPR_rpt"/>
</dbReference>
<dbReference type="InterPro" id="IPR051948">
    <property type="entry name" value="Hsp70_co-chaperone_J-domain"/>
</dbReference>
<keyword evidence="6" id="KW-1185">Reference proteome</keyword>
<keyword evidence="2" id="KW-0802">TPR repeat</keyword>
<dbReference type="InterPro" id="IPR036869">
    <property type="entry name" value="J_dom_sf"/>
</dbReference>
<dbReference type="SUPFAM" id="SSF48452">
    <property type="entry name" value="TPR-like"/>
    <property type="match status" value="1"/>
</dbReference>
<organism evidence="5 6">
    <name type="scientific">Marinoscillum luteum</name>
    <dbReference type="NCBI Taxonomy" id="861051"/>
    <lineage>
        <taxon>Bacteria</taxon>
        <taxon>Pseudomonadati</taxon>
        <taxon>Bacteroidota</taxon>
        <taxon>Cytophagia</taxon>
        <taxon>Cytophagales</taxon>
        <taxon>Reichenbachiellaceae</taxon>
        <taxon>Marinoscillum</taxon>
    </lineage>
</organism>
<keyword evidence="1" id="KW-0143">Chaperone</keyword>
<protein>
    <submittedName>
        <fullName evidence="5">DnaJ domain-containing protein</fullName>
    </submittedName>
</protein>
<evidence type="ECO:0000256" key="1">
    <source>
        <dbReference type="ARBA" id="ARBA00023186"/>
    </source>
</evidence>
<dbReference type="PROSITE" id="PS00636">
    <property type="entry name" value="DNAJ_1"/>
    <property type="match status" value="1"/>
</dbReference>
<evidence type="ECO:0000259" key="4">
    <source>
        <dbReference type="PROSITE" id="PS50076"/>
    </source>
</evidence>
<dbReference type="SUPFAM" id="SSF46565">
    <property type="entry name" value="Chaperone J-domain"/>
    <property type="match status" value="1"/>
</dbReference>
<name>A0ABW7NGP1_9BACT</name>
<dbReference type="Pfam" id="PF00226">
    <property type="entry name" value="DnaJ"/>
    <property type="match status" value="1"/>
</dbReference>
<keyword evidence="3" id="KW-1133">Transmembrane helix</keyword>
<evidence type="ECO:0000256" key="3">
    <source>
        <dbReference type="SAM" id="Phobius"/>
    </source>
</evidence>
<dbReference type="PROSITE" id="PS50076">
    <property type="entry name" value="DNAJ_2"/>
    <property type="match status" value="1"/>
</dbReference>
<dbReference type="Proteomes" id="UP001610063">
    <property type="component" value="Unassembled WGS sequence"/>
</dbReference>
<dbReference type="InterPro" id="IPR001623">
    <property type="entry name" value="DnaJ_domain"/>
</dbReference>
<dbReference type="Gene3D" id="1.10.287.110">
    <property type="entry name" value="DnaJ domain"/>
    <property type="match status" value="1"/>
</dbReference>
<evidence type="ECO:0000256" key="2">
    <source>
        <dbReference type="PROSITE-ProRule" id="PRU00339"/>
    </source>
</evidence>
<evidence type="ECO:0000313" key="5">
    <source>
        <dbReference type="EMBL" id="MFH6986090.1"/>
    </source>
</evidence>
<feature type="domain" description="J" evidence="4">
    <location>
        <begin position="3"/>
        <end position="68"/>
    </location>
</feature>